<dbReference type="GO" id="GO:0005829">
    <property type="term" value="C:cytosol"/>
    <property type="evidence" value="ECO:0007669"/>
    <property type="project" value="TreeGrafter"/>
</dbReference>
<evidence type="ECO:0000313" key="14">
    <source>
        <dbReference type="EMBL" id="KAG9396260.1"/>
    </source>
</evidence>
<evidence type="ECO:0000256" key="8">
    <source>
        <dbReference type="ARBA" id="ARBA00022840"/>
    </source>
</evidence>
<keyword evidence="11 12" id="KW-0119">Carbohydrate metabolism</keyword>
<organism evidence="14 15">
    <name type="scientific">Carpediemonas membranifera</name>
    <dbReference type="NCBI Taxonomy" id="201153"/>
    <lineage>
        <taxon>Eukaryota</taxon>
        <taxon>Metamonada</taxon>
        <taxon>Carpediemonas-like organisms</taxon>
        <taxon>Carpediemonas</taxon>
    </lineage>
</organism>
<keyword evidence="5 12" id="KW-0479">Metal-binding</keyword>
<comment type="cofactor">
    <cofactor evidence="12">
        <name>Mg(2+)</name>
        <dbReference type="ChEBI" id="CHEBI:18420"/>
    </cofactor>
    <text evidence="12">Requires a divalent cation, most likely magnesium in vivo, as an electrophilic catalyst to aid phosphoryl group transfer. It is the chelate of the metal and the nucleotide that is the actual substrate.</text>
</comment>
<dbReference type="Gene3D" id="3.40.1190.20">
    <property type="match status" value="1"/>
</dbReference>
<comment type="caution">
    <text evidence="14">The sequence shown here is derived from an EMBL/GenBank/DDBJ whole genome shotgun (WGS) entry which is preliminary data.</text>
</comment>
<evidence type="ECO:0000256" key="6">
    <source>
        <dbReference type="ARBA" id="ARBA00022741"/>
    </source>
</evidence>
<feature type="binding site" evidence="12">
    <location>
        <begin position="267"/>
        <end position="268"/>
    </location>
    <ligand>
        <name>ATP</name>
        <dbReference type="ChEBI" id="CHEBI:30616"/>
    </ligand>
</feature>
<keyword evidence="12" id="KW-0963">Cytoplasm</keyword>
<dbReference type="PANTHER" id="PTHR10584">
    <property type="entry name" value="SUGAR KINASE"/>
    <property type="match status" value="1"/>
</dbReference>
<feature type="binding site" evidence="12">
    <location>
        <position position="268"/>
    </location>
    <ligand>
        <name>substrate</name>
    </ligand>
</feature>
<reference evidence="14" key="1">
    <citation type="submission" date="2021-05" db="EMBL/GenBank/DDBJ databases">
        <title>A free-living protist that lacks canonical eukaryotic 1 DNA replication and segregation systems.</title>
        <authorList>
            <person name="Salas-Leiva D.E."/>
            <person name="Tromer E.C."/>
            <person name="Curtis B.A."/>
            <person name="Jerlstrom-Hultqvist J."/>
            <person name="Kolisko M."/>
            <person name="Yi Z."/>
            <person name="Salas-Leiva J.S."/>
            <person name="Gallot-Lavallee L."/>
            <person name="Kops G.J.P.L."/>
            <person name="Archibald J.M."/>
            <person name="Simpson A.G.B."/>
            <person name="Roger A.J."/>
        </authorList>
    </citation>
    <scope>NUCLEOTIDE SEQUENCE</scope>
    <source>
        <strain evidence="14">BICM</strain>
    </source>
</reference>
<comment type="similarity">
    <text evidence="12">Belongs to the carbohydrate kinase PfkB family. Ribokinase subfamily.</text>
</comment>
<dbReference type="UniPathway" id="UPA00916">
    <property type="reaction ID" value="UER00889"/>
</dbReference>
<feature type="binding site" evidence="12">
    <location>
        <position position="187"/>
    </location>
    <ligand>
        <name>ATP</name>
        <dbReference type="ChEBI" id="CHEBI:30616"/>
    </ligand>
</feature>
<feature type="binding site" evidence="12">
    <location>
        <position position="304"/>
    </location>
    <ligand>
        <name>K(+)</name>
        <dbReference type="ChEBI" id="CHEBI:29103"/>
    </ligand>
</feature>
<dbReference type="InterPro" id="IPR002173">
    <property type="entry name" value="Carboh/pur_kinase_PfkB_CS"/>
</dbReference>
<dbReference type="GO" id="GO:0005524">
    <property type="term" value="F:ATP binding"/>
    <property type="evidence" value="ECO:0007669"/>
    <property type="project" value="UniProtKB-UniRule"/>
</dbReference>
<comment type="caution">
    <text evidence="12">Lacks conserved residue(s) required for the propagation of feature annotation.</text>
</comment>
<keyword evidence="6 12" id="KW-0547">Nucleotide-binding</keyword>
<dbReference type="InterPro" id="IPR011611">
    <property type="entry name" value="PfkB_dom"/>
</dbReference>
<feature type="binding site" evidence="12">
    <location>
        <begin position="16"/>
        <end position="18"/>
    </location>
    <ligand>
        <name>substrate</name>
    </ligand>
</feature>
<feature type="binding site" evidence="12">
    <location>
        <position position="299"/>
    </location>
    <ligand>
        <name>K(+)</name>
        <dbReference type="ChEBI" id="CHEBI:29103"/>
    </ligand>
</feature>
<comment type="function">
    <text evidence="12">Catalyzes the phosphorylation of ribose at O-5 in a reaction requiring ATP and magnesium. The resulting D-ribose-5-phosphate can then be used either for sythesis of nucleotides, histidine, and tryptophan, or as a component of the pentose phosphate pathway.</text>
</comment>
<feature type="binding site" evidence="12">
    <location>
        <position position="143"/>
    </location>
    <ligand>
        <name>substrate</name>
    </ligand>
</feature>
<evidence type="ECO:0000256" key="5">
    <source>
        <dbReference type="ARBA" id="ARBA00022723"/>
    </source>
</evidence>
<protein>
    <recommendedName>
        <fullName evidence="3 12">Ribokinase</fullName>
        <shortName evidence="12">RK</shortName>
        <ecNumber evidence="2 12">2.7.1.15</ecNumber>
    </recommendedName>
</protein>
<dbReference type="GO" id="GO:0005634">
    <property type="term" value="C:nucleus"/>
    <property type="evidence" value="ECO:0007669"/>
    <property type="project" value="UniProtKB-SubCell"/>
</dbReference>
<keyword evidence="9 12" id="KW-0460">Magnesium</keyword>
<comment type="subunit">
    <text evidence="12">Homodimer.</text>
</comment>
<dbReference type="PRINTS" id="PR00990">
    <property type="entry name" value="RIBOKINASE"/>
</dbReference>
<evidence type="ECO:0000256" key="11">
    <source>
        <dbReference type="ARBA" id="ARBA00023277"/>
    </source>
</evidence>
<dbReference type="HAMAP" id="MF_01987">
    <property type="entry name" value="Ribokinase"/>
    <property type="match status" value="1"/>
</dbReference>
<dbReference type="AlphaFoldDB" id="A0A8J6AZS9"/>
<feature type="binding site" evidence="12">
    <location>
        <begin position="233"/>
        <end position="238"/>
    </location>
    <ligand>
        <name>ATP</name>
        <dbReference type="ChEBI" id="CHEBI:30616"/>
    </ligand>
</feature>
<dbReference type="OrthoDB" id="415590at2759"/>
<feature type="binding site" evidence="12">
    <location>
        <begin position="43"/>
        <end position="47"/>
    </location>
    <ligand>
        <name>substrate</name>
    </ligand>
</feature>
<dbReference type="PROSITE" id="PS00584">
    <property type="entry name" value="PFKB_KINASES_2"/>
    <property type="match status" value="1"/>
</dbReference>
<name>A0A8J6AZS9_9EUKA</name>
<dbReference type="Pfam" id="PF00294">
    <property type="entry name" value="PfkB"/>
    <property type="match status" value="1"/>
</dbReference>
<evidence type="ECO:0000256" key="3">
    <source>
        <dbReference type="ARBA" id="ARBA00016943"/>
    </source>
</evidence>
<comment type="subcellular location">
    <subcellularLocation>
        <location evidence="12">Cytoplasm</location>
    </subcellularLocation>
    <subcellularLocation>
        <location evidence="12">Nucleus</location>
    </subcellularLocation>
</comment>
<feature type="binding site" evidence="12">
    <location>
        <position position="293"/>
    </location>
    <ligand>
        <name>ATP</name>
        <dbReference type="ChEBI" id="CHEBI:30616"/>
    </ligand>
</feature>
<sequence length="321" mass="33331">MVNGEDKAVLVVGSYAQDLVWNSKTFPAPGETLVGKFRTGPGGKGSNQAVAAARVSNGTKVMFCGCVGDDLFGTGARDFQAKQGIDVRVKVHPTIPTGTAGILVNDEGQNSIVVALGSNLELKSEDVSDDMLQSAGIIVMQHEIDPAVNEAVLSRARALGVTTVLNPAPMAPISETTLASVDILAPNETEFATMLQQRGIEVNVDLSKDPIEQVTTAIAEASAALPVRTVVVTLGSRGVCVYDKEAMDTPIFIPAFHVHCVDSTGAGDAFIGGFATKFVENGGDVVDAAKFGNATAALSVTKEGTAPAMPTRGEVEDMLQD</sequence>
<dbReference type="SUPFAM" id="SSF53613">
    <property type="entry name" value="Ribokinase-like"/>
    <property type="match status" value="1"/>
</dbReference>
<dbReference type="InterPro" id="IPR029056">
    <property type="entry name" value="Ribokinase-like"/>
</dbReference>
<evidence type="ECO:0000256" key="2">
    <source>
        <dbReference type="ARBA" id="ARBA00012035"/>
    </source>
</evidence>
<evidence type="ECO:0000256" key="7">
    <source>
        <dbReference type="ARBA" id="ARBA00022777"/>
    </source>
</evidence>
<feature type="binding site" evidence="12">
    <location>
        <position position="302"/>
    </location>
    <ligand>
        <name>K(+)</name>
        <dbReference type="ChEBI" id="CHEBI:29103"/>
    </ligand>
</feature>
<keyword evidence="7 12" id="KW-0418">Kinase</keyword>
<evidence type="ECO:0000256" key="9">
    <source>
        <dbReference type="ARBA" id="ARBA00022842"/>
    </source>
</evidence>
<dbReference type="GO" id="GO:0004747">
    <property type="term" value="F:ribokinase activity"/>
    <property type="evidence" value="ECO:0007669"/>
    <property type="project" value="UniProtKB-UniRule"/>
</dbReference>
<comment type="similarity">
    <text evidence="1">Belongs to the carbohydrate kinase pfkB family.</text>
</comment>
<dbReference type="InterPro" id="IPR002139">
    <property type="entry name" value="Ribo/fructo_kinase"/>
</dbReference>
<dbReference type="CDD" id="cd01174">
    <property type="entry name" value="ribokinase"/>
    <property type="match status" value="1"/>
</dbReference>
<evidence type="ECO:0000256" key="1">
    <source>
        <dbReference type="ARBA" id="ARBA00005380"/>
    </source>
</evidence>
<comment type="activity regulation">
    <text evidence="12">Activated by a monovalent cation that binds near, but not in, the active site. The most likely occupant of the site in vivo is potassium. Ion binding induces a conformational change that may alter substrate affinity.</text>
</comment>
<dbReference type="GO" id="GO:0046872">
    <property type="term" value="F:metal ion binding"/>
    <property type="evidence" value="ECO:0007669"/>
    <property type="project" value="UniProtKB-KW"/>
</dbReference>
<evidence type="ECO:0000256" key="4">
    <source>
        <dbReference type="ARBA" id="ARBA00022679"/>
    </source>
</evidence>
<proteinExistence type="inferred from homology"/>
<gene>
    <name evidence="14" type="ORF">J8273_1991</name>
</gene>
<feature type="domain" description="Carbohydrate kinase PfkB" evidence="13">
    <location>
        <begin position="8"/>
        <end position="311"/>
    </location>
</feature>
<evidence type="ECO:0000256" key="12">
    <source>
        <dbReference type="HAMAP-Rule" id="MF_03215"/>
    </source>
</evidence>
<dbReference type="GO" id="GO:0019303">
    <property type="term" value="P:D-ribose catabolic process"/>
    <property type="evidence" value="ECO:0007669"/>
    <property type="project" value="UniProtKB-UniRule"/>
</dbReference>
<evidence type="ECO:0000256" key="10">
    <source>
        <dbReference type="ARBA" id="ARBA00022958"/>
    </source>
</evidence>
<comment type="pathway">
    <text evidence="12">Carbohydrate metabolism; D-ribose degradation; D-ribose 5-phosphate from beta-D-ribopyranose: step 2/2.</text>
</comment>
<keyword evidence="15" id="KW-1185">Reference proteome</keyword>
<keyword evidence="10 12" id="KW-0630">Potassium</keyword>
<feature type="binding site" evidence="12">
    <location>
        <position position="262"/>
    </location>
    <ligand>
        <name>K(+)</name>
        <dbReference type="ChEBI" id="CHEBI:29103"/>
    </ligand>
</feature>
<dbReference type="Proteomes" id="UP000717585">
    <property type="component" value="Unassembled WGS sequence"/>
</dbReference>
<evidence type="ECO:0000313" key="15">
    <source>
        <dbReference type="Proteomes" id="UP000717585"/>
    </source>
</evidence>
<dbReference type="InterPro" id="IPR011877">
    <property type="entry name" value="Ribokinase"/>
</dbReference>
<dbReference type="PANTHER" id="PTHR10584:SF166">
    <property type="entry name" value="RIBOKINASE"/>
    <property type="match status" value="1"/>
</dbReference>
<keyword evidence="12" id="KW-0539">Nucleus</keyword>
<comment type="catalytic activity">
    <reaction evidence="12">
        <text>D-ribose + ATP = D-ribose 5-phosphate + ADP + H(+)</text>
        <dbReference type="Rhea" id="RHEA:13697"/>
        <dbReference type="ChEBI" id="CHEBI:15378"/>
        <dbReference type="ChEBI" id="CHEBI:30616"/>
        <dbReference type="ChEBI" id="CHEBI:47013"/>
        <dbReference type="ChEBI" id="CHEBI:78346"/>
        <dbReference type="ChEBI" id="CHEBI:456216"/>
        <dbReference type="EC" id="2.7.1.15"/>
    </reaction>
</comment>
<dbReference type="EC" id="2.7.1.15" evidence="2 12"/>
<accession>A0A8J6AZS9</accession>
<keyword evidence="8 12" id="KW-0067">ATP-binding</keyword>
<dbReference type="EMBL" id="JAHDYR010000006">
    <property type="protein sequence ID" value="KAG9396260.1"/>
    <property type="molecule type" value="Genomic_DNA"/>
</dbReference>
<keyword evidence="4 12" id="KW-0808">Transferase</keyword>
<feature type="active site" description="Proton acceptor" evidence="12">
    <location>
        <position position="268"/>
    </location>
</feature>
<feature type="binding site" evidence="12">
    <location>
        <position position="264"/>
    </location>
    <ligand>
        <name>K(+)</name>
        <dbReference type="ChEBI" id="CHEBI:29103"/>
    </ligand>
</feature>
<evidence type="ECO:0000259" key="13">
    <source>
        <dbReference type="Pfam" id="PF00294"/>
    </source>
</evidence>